<accession>A0A4S2N0G7</accession>
<sequence>MMGGWEEGGSRCGVREHWTFKKHFLESPQRHVWRRASVVALHSLGPGCDPHHQHLGSSPATSPQNGRASKLSKAASSGFHYLSDMLDATVAFPAPACRHRGMQQSTTTWRHFSMRNCLNQPLAFEPNLSDAVSSFSNASCTPPILSCVCVPRFRLHAHIRRTGDREPSLWKLRKAPWRRVCVTFTSTAVGTLIDTAIGLAWGPATSTFLHFASGR</sequence>
<evidence type="ECO:0000256" key="1">
    <source>
        <dbReference type="SAM" id="MobiDB-lite"/>
    </source>
</evidence>
<feature type="compositionally biased region" description="Polar residues" evidence="1">
    <location>
        <begin position="55"/>
        <end position="67"/>
    </location>
</feature>
<name>A0A4S2N0G7_9PEZI</name>
<evidence type="ECO:0000313" key="2">
    <source>
        <dbReference type="EMBL" id="TGZ82578.1"/>
    </source>
</evidence>
<protein>
    <submittedName>
        <fullName evidence="2">Uncharacterized protein</fullName>
    </submittedName>
</protein>
<reference evidence="2 3" key="1">
    <citation type="submission" date="2019-04" db="EMBL/GenBank/DDBJ databases">
        <title>Comparative genomics and transcriptomics to analyze fruiting body development in filamentous ascomycetes.</title>
        <authorList>
            <consortium name="DOE Joint Genome Institute"/>
            <person name="Lutkenhaus R."/>
            <person name="Traeger S."/>
            <person name="Breuer J."/>
            <person name="Kuo A."/>
            <person name="Lipzen A."/>
            <person name="Pangilinan J."/>
            <person name="Dilworth D."/>
            <person name="Sandor L."/>
            <person name="Poggeler S."/>
            <person name="Barry K."/>
            <person name="Grigoriev I.V."/>
            <person name="Nowrousian M."/>
        </authorList>
    </citation>
    <scope>NUCLEOTIDE SEQUENCE [LARGE SCALE GENOMIC DNA]</scope>
    <source>
        <strain evidence="2 3">CBS 389.68</strain>
    </source>
</reference>
<gene>
    <name evidence="2" type="ORF">EX30DRAFT_191047</name>
</gene>
<organism evidence="2 3">
    <name type="scientific">Ascodesmis nigricans</name>
    <dbReference type="NCBI Taxonomy" id="341454"/>
    <lineage>
        <taxon>Eukaryota</taxon>
        <taxon>Fungi</taxon>
        <taxon>Dikarya</taxon>
        <taxon>Ascomycota</taxon>
        <taxon>Pezizomycotina</taxon>
        <taxon>Pezizomycetes</taxon>
        <taxon>Pezizales</taxon>
        <taxon>Ascodesmidaceae</taxon>
        <taxon>Ascodesmis</taxon>
    </lineage>
</organism>
<keyword evidence="3" id="KW-1185">Reference proteome</keyword>
<dbReference type="Proteomes" id="UP000298138">
    <property type="component" value="Unassembled WGS sequence"/>
</dbReference>
<feature type="region of interest" description="Disordered" evidence="1">
    <location>
        <begin position="50"/>
        <end position="69"/>
    </location>
</feature>
<dbReference type="InParanoid" id="A0A4S2N0G7"/>
<dbReference type="AlphaFoldDB" id="A0A4S2N0G7"/>
<dbReference type="EMBL" id="ML220115">
    <property type="protein sequence ID" value="TGZ82578.1"/>
    <property type="molecule type" value="Genomic_DNA"/>
</dbReference>
<evidence type="ECO:0000313" key="3">
    <source>
        <dbReference type="Proteomes" id="UP000298138"/>
    </source>
</evidence>
<proteinExistence type="predicted"/>